<dbReference type="InterPro" id="IPR036388">
    <property type="entry name" value="WH-like_DNA-bd_sf"/>
</dbReference>
<organism evidence="1">
    <name type="scientific">marine sediment metagenome</name>
    <dbReference type="NCBI Taxonomy" id="412755"/>
    <lineage>
        <taxon>unclassified sequences</taxon>
        <taxon>metagenomes</taxon>
        <taxon>ecological metagenomes</taxon>
    </lineage>
</organism>
<dbReference type="AlphaFoldDB" id="X1RC92"/>
<dbReference type="Gene3D" id="1.10.10.10">
    <property type="entry name" value="Winged helix-like DNA-binding domain superfamily/Winged helix DNA-binding domain"/>
    <property type="match status" value="1"/>
</dbReference>
<accession>X1RC92</accession>
<name>X1RC92_9ZZZZ</name>
<sequence length="122" mass="14066">MISGPLSNEEIKSISEKSYNYKCSTIRDRLPYIKCEECEFRFKGGKFRVGNILIKNIRKLSGLDTKEKAILLLLGTHFEGEIPQLSELVKYSKMDQRIVKEAIKGLKKKGFKVDIKIKRKAK</sequence>
<comment type="caution">
    <text evidence="1">The sequence shown here is derived from an EMBL/GenBank/DDBJ whole genome shotgun (WGS) entry which is preliminary data.</text>
</comment>
<evidence type="ECO:0000313" key="1">
    <source>
        <dbReference type="EMBL" id="GAI60765.1"/>
    </source>
</evidence>
<protein>
    <submittedName>
        <fullName evidence="1">Uncharacterized protein</fullName>
    </submittedName>
</protein>
<dbReference type="EMBL" id="BARW01000190">
    <property type="protein sequence ID" value="GAI60765.1"/>
    <property type="molecule type" value="Genomic_DNA"/>
</dbReference>
<reference evidence="1" key="1">
    <citation type="journal article" date="2014" name="Front. Microbiol.">
        <title>High frequency of phylogenetically diverse reductive dehalogenase-homologous genes in deep subseafloor sedimentary metagenomes.</title>
        <authorList>
            <person name="Kawai M."/>
            <person name="Futagami T."/>
            <person name="Toyoda A."/>
            <person name="Takaki Y."/>
            <person name="Nishi S."/>
            <person name="Hori S."/>
            <person name="Arai W."/>
            <person name="Tsubouchi T."/>
            <person name="Morono Y."/>
            <person name="Uchiyama I."/>
            <person name="Ito T."/>
            <person name="Fujiyama A."/>
            <person name="Inagaki F."/>
            <person name="Takami H."/>
        </authorList>
    </citation>
    <scope>NUCLEOTIDE SEQUENCE</scope>
    <source>
        <strain evidence="1">Expedition CK06-06</strain>
    </source>
</reference>
<proteinExistence type="predicted"/>
<gene>
    <name evidence="1" type="ORF">S12H4_01074</name>
</gene>